<dbReference type="CDD" id="cd11340">
    <property type="entry name" value="AmyAc_bac_CMD_like_3"/>
    <property type="match status" value="1"/>
</dbReference>
<dbReference type="EMBL" id="QSFT01000002">
    <property type="protein sequence ID" value="RHA78644.1"/>
    <property type="molecule type" value="Genomic_DNA"/>
</dbReference>
<evidence type="ECO:0000256" key="2">
    <source>
        <dbReference type="ARBA" id="ARBA00023295"/>
    </source>
</evidence>
<dbReference type="GO" id="GO:0016798">
    <property type="term" value="F:hydrolase activity, acting on glycosyl bonds"/>
    <property type="evidence" value="ECO:0007669"/>
    <property type="project" value="UniProtKB-KW"/>
</dbReference>
<name>A0A413T4P2_9BACT</name>
<reference evidence="5 6" key="1">
    <citation type="submission" date="2018-08" db="EMBL/GenBank/DDBJ databases">
        <title>A genome reference for cultivated species of the human gut microbiota.</title>
        <authorList>
            <person name="Zou Y."/>
            <person name="Xue W."/>
            <person name="Luo G."/>
        </authorList>
    </citation>
    <scope>NUCLEOTIDE SEQUENCE [LARGE SCALE GENOMIC DNA]</scope>
    <source>
        <strain evidence="5 6">AM42-38</strain>
    </source>
</reference>
<protein>
    <submittedName>
        <fullName evidence="5">Alpha-amylase</fullName>
    </submittedName>
</protein>
<evidence type="ECO:0000256" key="1">
    <source>
        <dbReference type="ARBA" id="ARBA00022801"/>
    </source>
</evidence>
<dbReference type="InterPro" id="IPR006047">
    <property type="entry name" value="GH13_cat_dom"/>
</dbReference>
<evidence type="ECO:0000259" key="4">
    <source>
        <dbReference type="SMART" id="SM00642"/>
    </source>
</evidence>
<comment type="caution">
    <text evidence="5">The sequence shown here is derived from an EMBL/GenBank/DDBJ whole genome shotgun (WGS) entry which is preliminary data.</text>
</comment>
<dbReference type="InterPro" id="IPR013780">
    <property type="entry name" value="Glyco_hydro_b"/>
</dbReference>
<gene>
    <name evidence="5" type="ORF">DW921_01470</name>
</gene>
<dbReference type="SUPFAM" id="SSF81296">
    <property type="entry name" value="E set domains"/>
    <property type="match status" value="1"/>
</dbReference>
<dbReference type="Pfam" id="PF00128">
    <property type="entry name" value="Alpha-amylase"/>
    <property type="match status" value="1"/>
</dbReference>
<dbReference type="AlphaFoldDB" id="A0A413T4P2"/>
<dbReference type="InterPro" id="IPR017853">
    <property type="entry name" value="GH"/>
</dbReference>
<evidence type="ECO:0000256" key="3">
    <source>
        <dbReference type="SAM" id="SignalP"/>
    </source>
</evidence>
<feature type="chain" id="PRO_5019028926" evidence="3">
    <location>
        <begin position="20"/>
        <end position="624"/>
    </location>
</feature>
<proteinExistence type="predicted"/>
<keyword evidence="3" id="KW-0732">Signal</keyword>
<dbReference type="InterPro" id="IPR015171">
    <property type="entry name" value="Cyc-maltodext_N"/>
</dbReference>
<dbReference type="Pfam" id="PF09087">
    <property type="entry name" value="Cyc-maltodext_N"/>
    <property type="match status" value="1"/>
</dbReference>
<dbReference type="Gene3D" id="2.60.40.10">
    <property type="entry name" value="Immunoglobulins"/>
    <property type="match status" value="1"/>
</dbReference>
<dbReference type="SMART" id="SM00642">
    <property type="entry name" value="Aamy"/>
    <property type="match status" value="1"/>
</dbReference>
<evidence type="ECO:0000313" key="5">
    <source>
        <dbReference type="EMBL" id="RHA78644.1"/>
    </source>
</evidence>
<dbReference type="InterPro" id="IPR013783">
    <property type="entry name" value="Ig-like_fold"/>
</dbReference>
<sequence length="624" mass="71352">MKHIFLFFMALFFFAGASARTWNVEKITPPSWWAGMNHPELQILLYGEDISSSEVTLEGKGIHLKETFRPDNPNYLLVYLDISQAQAQTFQIRLKGKGRSACIPYELKQRIPERKQTQGFNASDVIYLAMPDRFANGKTDNDIIPGMKEKQVDRNRPDARHGGDLCGIDSHLDYLANLGITALWLTPVQENNMLQGSYHGYAITDYFQTDPRLGSTEDLIRLADHARSKGIKLIMDMVFNHCGDQCFLFADKPSDDWFNNRSQYVQTSFKIACLTDPHSTQADRTLATDGWFTRVMPDFNQRNPHVARFLIQSSIWWIETVGLGGIRQDTWPYADAGFMNTWCKEILEEYPNFNIVGETWLNNNVAVSRWQKGSPLARSGNPELPTVMDFPLQSLIGHAFDEETGEWEGGLFRLYDYLSQDAVYANPMNLLIFADNHDTSRFFQNEEQTKNLSRYKQAVTFLLTTRGIPQLYYGTEILMNGDKSKGDGYVRKDFPGGWSEDSLNCFSPENLNATQAEAFHFIRKLLNWRKGNEAIGKGSLKHFIIRNGCYVYERRYGERSAVIIMNGTGSIQELALAPYQEVLRVPEATDILSGKKIRLDDSLHLSPREILILEFREDKTLQNP</sequence>
<dbReference type="Gene3D" id="3.20.20.80">
    <property type="entry name" value="Glycosidases"/>
    <property type="match status" value="1"/>
</dbReference>
<dbReference type="PANTHER" id="PTHR10357:SF210">
    <property type="entry name" value="MALTODEXTRIN GLUCOSIDASE"/>
    <property type="match status" value="1"/>
</dbReference>
<dbReference type="InterPro" id="IPR014756">
    <property type="entry name" value="Ig_E-set"/>
</dbReference>
<dbReference type="Gene3D" id="2.60.40.1180">
    <property type="entry name" value="Golgi alpha-mannosidase II"/>
    <property type="match status" value="1"/>
</dbReference>
<evidence type="ECO:0000313" key="6">
    <source>
        <dbReference type="Proteomes" id="UP000283855"/>
    </source>
</evidence>
<keyword evidence="1" id="KW-0378">Hydrolase</keyword>
<keyword evidence="2" id="KW-0326">Glycosidase</keyword>
<dbReference type="PANTHER" id="PTHR10357">
    <property type="entry name" value="ALPHA-AMYLASE FAMILY MEMBER"/>
    <property type="match status" value="1"/>
</dbReference>
<dbReference type="SUPFAM" id="SSF51011">
    <property type="entry name" value="Glycosyl hydrolase domain"/>
    <property type="match status" value="1"/>
</dbReference>
<dbReference type="GO" id="GO:0005975">
    <property type="term" value="P:carbohydrate metabolic process"/>
    <property type="evidence" value="ECO:0007669"/>
    <property type="project" value="InterPro"/>
</dbReference>
<feature type="domain" description="Glycosyl hydrolase family 13 catalytic" evidence="4">
    <location>
        <begin position="128"/>
        <end position="529"/>
    </location>
</feature>
<organism evidence="5 6">
    <name type="scientific">Phocaeicola coprophilus</name>
    <dbReference type="NCBI Taxonomy" id="387090"/>
    <lineage>
        <taxon>Bacteria</taxon>
        <taxon>Pseudomonadati</taxon>
        <taxon>Bacteroidota</taxon>
        <taxon>Bacteroidia</taxon>
        <taxon>Bacteroidales</taxon>
        <taxon>Bacteroidaceae</taxon>
        <taxon>Phocaeicola</taxon>
    </lineage>
</organism>
<accession>A0A413T4P2</accession>
<dbReference type="InterPro" id="IPR019492">
    <property type="entry name" value="Cyclo-malto-dextrinase_C"/>
</dbReference>
<feature type="signal peptide" evidence="3">
    <location>
        <begin position="1"/>
        <end position="19"/>
    </location>
</feature>
<dbReference type="Proteomes" id="UP000283855">
    <property type="component" value="Unassembled WGS sequence"/>
</dbReference>
<dbReference type="RefSeq" id="WP_118399883.1">
    <property type="nucleotide sequence ID" value="NZ_CABJGD010000002.1"/>
</dbReference>
<dbReference type="SUPFAM" id="SSF51445">
    <property type="entry name" value="(Trans)glycosidases"/>
    <property type="match status" value="1"/>
</dbReference>
<dbReference type="Pfam" id="PF10438">
    <property type="entry name" value="Cyc-maltodext_C"/>
    <property type="match status" value="1"/>
</dbReference>